<feature type="binding site" evidence="7">
    <location>
        <position position="75"/>
    </location>
    <ligand>
        <name>substrate</name>
    </ligand>
</feature>
<dbReference type="PIRSF" id="PIRSF000183">
    <property type="entry name" value="Alanine_dh"/>
    <property type="match status" value="1"/>
</dbReference>
<accession>A0A841J0E3</accession>
<dbReference type="InterPro" id="IPR007886">
    <property type="entry name" value="AlaDH/PNT_N"/>
</dbReference>
<evidence type="ECO:0000313" key="11">
    <source>
        <dbReference type="EMBL" id="MBB6123822.1"/>
    </source>
</evidence>
<name>A0A841J0E3_9SPHN</name>
<feature type="binding site" evidence="8">
    <location>
        <position position="198"/>
    </location>
    <ligand>
        <name>NAD(+)</name>
        <dbReference type="ChEBI" id="CHEBI:57540"/>
    </ligand>
</feature>
<organism evidence="11 12">
    <name type="scientific">Sphingobium subterraneum</name>
    <dbReference type="NCBI Taxonomy" id="627688"/>
    <lineage>
        <taxon>Bacteria</taxon>
        <taxon>Pseudomonadati</taxon>
        <taxon>Pseudomonadota</taxon>
        <taxon>Alphaproteobacteria</taxon>
        <taxon>Sphingomonadales</taxon>
        <taxon>Sphingomonadaceae</taxon>
        <taxon>Sphingobium</taxon>
    </lineage>
</organism>
<gene>
    <name evidence="11" type="ORF">FHS92_001551</name>
</gene>
<reference evidence="11 12" key="1">
    <citation type="submission" date="2020-08" db="EMBL/GenBank/DDBJ databases">
        <title>Genomic Encyclopedia of Type Strains, Phase IV (KMG-IV): sequencing the most valuable type-strain genomes for metagenomic binning, comparative biology and taxonomic classification.</title>
        <authorList>
            <person name="Goeker M."/>
        </authorList>
    </citation>
    <scope>NUCLEOTIDE SEQUENCE [LARGE SCALE GENOMIC DNA]</scope>
    <source>
        <strain evidence="11 12">DSM 102255</strain>
    </source>
</reference>
<dbReference type="GO" id="GO:0005886">
    <property type="term" value="C:plasma membrane"/>
    <property type="evidence" value="ECO:0007669"/>
    <property type="project" value="TreeGrafter"/>
</dbReference>
<dbReference type="SUPFAM" id="SSF51735">
    <property type="entry name" value="NAD(P)-binding Rossmann-fold domains"/>
    <property type="match status" value="1"/>
</dbReference>
<evidence type="ECO:0000256" key="8">
    <source>
        <dbReference type="PIRSR" id="PIRSR000183-3"/>
    </source>
</evidence>
<dbReference type="EMBL" id="JACIJP010000002">
    <property type="protein sequence ID" value="MBB6123822.1"/>
    <property type="molecule type" value="Genomic_DNA"/>
</dbReference>
<keyword evidence="12" id="KW-1185">Reference proteome</keyword>
<feature type="active site" description="Proton donor/acceptor" evidence="6">
    <location>
        <position position="270"/>
    </location>
</feature>
<feature type="domain" description="Alanine dehydrogenase/pyridine nucleotide transhydrogenase N-terminal" evidence="10">
    <location>
        <begin position="4"/>
        <end position="137"/>
    </location>
</feature>
<dbReference type="Proteomes" id="UP000552700">
    <property type="component" value="Unassembled WGS sequence"/>
</dbReference>
<dbReference type="SMART" id="SM01002">
    <property type="entry name" value="AlaDh_PNT_C"/>
    <property type="match status" value="1"/>
</dbReference>
<dbReference type="EC" id="1.4.1.1" evidence="2 5"/>
<comment type="catalytic activity">
    <reaction evidence="5">
        <text>L-alanine + NAD(+) + H2O = pyruvate + NH4(+) + NADH + H(+)</text>
        <dbReference type="Rhea" id="RHEA:18405"/>
        <dbReference type="ChEBI" id="CHEBI:15361"/>
        <dbReference type="ChEBI" id="CHEBI:15377"/>
        <dbReference type="ChEBI" id="CHEBI:15378"/>
        <dbReference type="ChEBI" id="CHEBI:28938"/>
        <dbReference type="ChEBI" id="CHEBI:57540"/>
        <dbReference type="ChEBI" id="CHEBI:57945"/>
        <dbReference type="ChEBI" id="CHEBI:57972"/>
        <dbReference type="EC" id="1.4.1.1"/>
    </reaction>
</comment>
<feature type="binding site" evidence="8">
    <location>
        <begin position="267"/>
        <end position="270"/>
    </location>
    <ligand>
        <name>NAD(+)</name>
        <dbReference type="ChEBI" id="CHEBI:57540"/>
    </ligand>
</feature>
<dbReference type="InterPro" id="IPR036291">
    <property type="entry name" value="NAD(P)-bd_dom_sf"/>
</dbReference>
<feature type="domain" description="Alanine dehydrogenase/pyridine nucleotide transhydrogenase NAD(H)-binding" evidence="9">
    <location>
        <begin position="149"/>
        <end position="297"/>
    </location>
</feature>
<evidence type="ECO:0000256" key="4">
    <source>
        <dbReference type="ARBA" id="ARBA00023027"/>
    </source>
</evidence>
<dbReference type="FunFam" id="3.40.50.720:FF:000049">
    <property type="entry name" value="Alanine dehydrogenase"/>
    <property type="match status" value="1"/>
</dbReference>
<evidence type="ECO:0000256" key="6">
    <source>
        <dbReference type="PIRSR" id="PIRSR000183-1"/>
    </source>
</evidence>
<evidence type="ECO:0000256" key="3">
    <source>
        <dbReference type="ARBA" id="ARBA00023002"/>
    </source>
</evidence>
<evidence type="ECO:0000259" key="10">
    <source>
        <dbReference type="SMART" id="SM01003"/>
    </source>
</evidence>
<keyword evidence="3 5" id="KW-0560">Oxidoreductase</keyword>
<dbReference type="Pfam" id="PF05222">
    <property type="entry name" value="AlaDh_PNT_N"/>
    <property type="match status" value="1"/>
</dbReference>
<feature type="active site" description="Proton donor/acceptor" evidence="6">
    <location>
        <position position="96"/>
    </location>
</feature>
<dbReference type="CDD" id="cd05305">
    <property type="entry name" value="L-AlaDH"/>
    <property type="match status" value="1"/>
</dbReference>
<dbReference type="PANTHER" id="PTHR42795:SF1">
    <property type="entry name" value="ALANINE DEHYDROGENASE"/>
    <property type="match status" value="1"/>
</dbReference>
<dbReference type="Pfam" id="PF01262">
    <property type="entry name" value="AlaDh_PNT_C"/>
    <property type="match status" value="1"/>
</dbReference>
<dbReference type="GO" id="GO:0000166">
    <property type="term" value="F:nucleotide binding"/>
    <property type="evidence" value="ECO:0007669"/>
    <property type="project" value="UniProtKB-KW"/>
</dbReference>
<evidence type="ECO:0000256" key="1">
    <source>
        <dbReference type="ARBA" id="ARBA00005689"/>
    </source>
</evidence>
<keyword evidence="4 5" id="KW-0520">NAD</keyword>
<feature type="binding site" evidence="8">
    <location>
        <begin position="298"/>
        <end position="301"/>
    </location>
    <ligand>
        <name>NAD(+)</name>
        <dbReference type="ChEBI" id="CHEBI:57540"/>
    </ligand>
</feature>
<evidence type="ECO:0000256" key="5">
    <source>
        <dbReference type="PIRNR" id="PIRNR000183"/>
    </source>
</evidence>
<sequence length="371" mass="38998">MLVGVPKEIKTHEYRVGLTPASVREMTHHGHAVIVQAAAGHAIGLEDEDYRAVGAEVAVDAVEIFARADMIVKVKEPQPQECAMLRPGQLLFTYLHLAPDLEQTKALLASGCVAVAYETVTDRFGCLPLLAPMSEVAGRMSIQAGAHCLEMNQGGRGMLLGGVPGVAAAKVVVLGGGVVGTNAARMAMGLEANVTVIDKSLRRLQELDLQFGSRINTVFSTVGSIEEHVLGADLVICGVLVPGAAAPKLITRDLVSRMKRGSVIVDVAIDQGGCAETSRATTHADPTYMVDDVVHYCVANMPGAVARTSTFALNNATLPFALALADKGWRAALSDDPNLREGLNIAEGKLTKPEVGEALGLPFVPLADIVN</sequence>
<evidence type="ECO:0000259" key="9">
    <source>
        <dbReference type="SMART" id="SM01002"/>
    </source>
</evidence>
<feature type="binding site" evidence="8">
    <location>
        <position position="134"/>
    </location>
    <ligand>
        <name>NAD(+)</name>
        <dbReference type="ChEBI" id="CHEBI:57540"/>
    </ligand>
</feature>
<dbReference type="SUPFAM" id="SSF52283">
    <property type="entry name" value="Formate/glycerate dehydrogenase catalytic domain-like"/>
    <property type="match status" value="1"/>
</dbReference>
<feature type="binding site" evidence="8">
    <location>
        <begin position="239"/>
        <end position="240"/>
    </location>
    <ligand>
        <name>NAD(+)</name>
        <dbReference type="ChEBI" id="CHEBI:57540"/>
    </ligand>
</feature>
<comment type="similarity">
    <text evidence="1 5">Belongs to the AlaDH/PNT family.</text>
</comment>
<evidence type="ECO:0000313" key="12">
    <source>
        <dbReference type="Proteomes" id="UP000552700"/>
    </source>
</evidence>
<dbReference type="RefSeq" id="WP_184079285.1">
    <property type="nucleotide sequence ID" value="NZ_JACIJP010000002.1"/>
</dbReference>
<dbReference type="InterPro" id="IPR007698">
    <property type="entry name" value="AlaDH/PNT_NAD(H)-bd"/>
</dbReference>
<dbReference type="PANTHER" id="PTHR42795">
    <property type="entry name" value="ALANINE DEHYDROGENASE"/>
    <property type="match status" value="1"/>
</dbReference>
<comment type="caution">
    <text evidence="11">The sequence shown here is derived from an EMBL/GenBank/DDBJ whole genome shotgun (WGS) entry which is preliminary data.</text>
</comment>
<dbReference type="SMART" id="SM01003">
    <property type="entry name" value="AlaDh_PNT_N"/>
    <property type="match status" value="1"/>
</dbReference>
<dbReference type="NCBIfam" id="TIGR00518">
    <property type="entry name" value="alaDH"/>
    <property type="match status" value="1"/>
</dbReference>
<dbReference type="Gene3D" id="3.40.50.720">
    <property type="entry name" value="NAD(P)-binding Rossmann-like Domain"/>
    <property type="match status" value="2"/>
</dbReference>
<protein>
    <recommendedName>
        <fullName evidence="2 5">Alanine dehydrogenase</fullName>
        <ecNumber evidence="2 5">1.4.1.1</ecNumber>
    </recommendedName>
</protein>
<dbReference type="GO" id="GO:0000286">
    <property type="term" value="F:alanine dehydrogenase activity"/>
    <property type="evidence" value="ECO:0007669"/>
    <property type="project" value="UniProtKB-UniRule"/>
</dbReference>
<proteinExistence type="inferred from homology"/>
<feature type="binding site" evidence="8">
    <location>
        <position position="220"/>
    </location>
    <ligand>
        <name>NAD(+)</name>
        <dbReference type="ChEBI" id="CHEBI:57540"/>
    </ligand>
</feature>
<evidence type="ECO:0000256" key="7">
    <source>
        <dbReference type="PIRSR" id="PIRSR000183-2"/>
    </source>
</evidence>
<evidence type="ECO:0000256" key="2">
    <source>
        <dbReference type="ARBA" id="ARBA00012897"/>
    </source>
</evidence>
<feature type="binding site" evidence="8">
    <location>
        <position position="203"/>
    </location>
    <ligand>
        <name>NAD(+)</name>
        <dbReference type="ChEBI" id="CHEBI:57540"/>
    </ligand>
</feature>
<feature type="binding site" evidence="8">
    <location>
        <position position="279"/>
    </location>
    <ligand>
        <name>NAD(+)</name>
        <dbReference type="ChEBI" id="CHEBI:57540"/>
    </ligand>
</feature>
<keyword evidence="8" id="KW-0547">Nucleotide-binding</keyword>
<dbReference type="AlphaFoldDB" id="A0A841J0E3"/>
<feature type="binding site" evidence="7">
    <location>
        <position position="15"/>
    </location>
    <ligand>
        <name>substrate</name>
    </ligand>
</feature>
<dbReference type="GO" id="GO:0042853">
    <property type="term" value="P:L-alanine catabolic process"/>
    <property type="evidence" value="ECO:0007669"/>
    <property type="project" value="InterPro"/>
</dbReference>
<dbReference type="InterPro" id="IPR008141">
    <property type="entry name" value="Ala_DH"/>
</dbReference>